<dbReference type="PRINTS" id="PR00111">
    <property type="entry name" value="ABHYDROLASE"/>
</dbReference>
<feature type="domain" description="AB hydrolase-1" evidence="1">
    <location>
        <begin position="25"/>
        <end position="232"/>
    </location>
</feature>
<dbReference type="Proteomes" id="UP001312865">
    <property type="component" value="Unassembled WGS sequence"/>
</dbReference>
<dbReference type="GO" id="GO:0016787">
    <property type="term" value="F:hydrolase activity"/>
    <property type="evidence" value="ECO:0007669"/>
    <property type="project" value="UniProtKB-KW"/>
</dbReference>
<dbReference type="Pfam" id="PF00561">
    <property type="entry name" value="Abhydrolase_1"/>
    <property type="match status" value="1"/>
</dbReference>
<organism evidence="2 3">
    <name type="scientific">Bacillus spongiae</name>
    <dbReference type="NCBI Taxonomy" id="2683610"/>
    <lineage>
        <taxon>Bacteria</taxon>
        <taxon>Bacillati</taxon>
        <taxon>Bacillota</taxon>
        <taxon>Bacilli</taxon>
        <taxon>Bacillales</taxon>
        <taxon>Bacillaceae</taxon>
        <taxon>Bacillus</taxon>
    </lineage>
</organism>
<sequence length="292" mass="34513">MKEILVKINNNIHINVRYSNSCKETILFLHFSSGNSHMWDGVLSQFKQHYNVIVPDIRGHGKSDIPKKGYHIDDMAQDIYLLLQELNMSKCHIVGSSLGAEIGLSLASSHPSMVKSLICEGALYNEFGQYGLINISENQMKNEIKERYDDLKKFRRPIFDSKKDYIEHMKESLQKRKIWNDHFLPFVEHNILMTKEGKYTNCFPLFAREQYIQHYWTVRFEEYYQTLKCPVLFLPSEEEWNDLKIRKILIEFCSLVEKSEVLCIPKSVHAYMWMQFPFLLSNHIKKFISTIE</sequence>
<dbReference type="InterPro" id="IPR000073">
    <property type="entry name" value="AB_hydrolase_1"/>
</dbReference>
<protein>
    <submittedName>
        <fullName evidence="2">Alpha/beta hydrolase</fullName>
    </submittedName>
</protein>
<dbReference type="RefSeq" id="WP_336589111.1">
    <property type="nucleotide sequence ID" value="NZ_JBBAXC010000034.1"/>
</dbReference>
<dbReference type="SUPFAM" id="SSF53474">
    <property type="entry name" value="alpha/beta-Hydrolases"/>
    <property type="match status" value="1"/>
</dbReference>
<keyword evidence="3" id="KW-1185">Reference proteome</keyword>
<dbReference type="Gene3D" id="3.40.50.1820">
    <property type="entry name" value="alpha/beta hydrolase"/>
    <property type="match status" value="1"/>
</dbReference>
<dbReference type="InterPro" id="IPR029058">
    <property type="entry name" value="AB_hydrolase_fold"/>
</dbReference>
<gene>
    <name evidence="2" type="ORF">WAK64_21985</name>
</gene>
<dbReference type="EMBL" id="JBBAXC010000034">
    <property type="protein sequence ID" value="MEI5909669.1"/>
    <property type="molecule type" value="Genomic_DNA"/>
</dbReference>
<dbReference type="InterPro" id="IPR050266">
    <property type="entry name" value="AB_hydrolase_sf"/>
</dbReference>
<evidence type="ECO:0000313" key="3">
    <source>
        <dbReference type="Proteomes" id="UP001312865"/>
    </source>
</evidence>
<reference evidence="2 3" key="1">
    <citation type="journal article" date="2018" name="J. Microbiol.">
        <title>Bacillus spongiae sp. nov., isolated from sponge of Jeju Island.</title>
        <authorList>
            <person name="Lee G.E."/>
            <person name="Im W.T."/>
            <person name="Park J.S."/>
        </authorList>
    </citation>
    <scope>NUCLEOTIDE SEQUENCE [LARGE SCALE GENOMIC DNA]</scope>
    <source>
        <strain evidence="2 3">135PIL107-10</strain>
    </source>
</reference>
<dbReference type="PANTHER" id="PTHR43798">
    <property type="entry name" value="MONOACYLGLYCEROL LIPASE"/>
    <property type="match status" value="1"/>
</dbReference>
<name>A0ABU8HJV6_9BACI</name>
<keyword evidence="2" id="KW-0378">Hydrolase</keyword>
<dbReference type="PANTHER" id="PTHR43798:SF33">
    <property type="entry name" value="HYDROLASE, PUTATIVE (AFU_ORTHOLOGUE AFUA_2G14860)-RELATED"/>
    <property type="match status" value="1"/>
</dbReference>
<proteinExistence type="predicted"/>
<comment type="caution">
    <text evidence="2">The sequence shown here is derived from an EMBL/GenBank/DDBJ whole genome shotgun (WGS) entry which is preliminary data.</text>
</comment>
<accession>A0ABU8HJV6</accession>
<evidence type="ECO:0000259" key="1">
    <source>
        <dbReference type="Pfam" id="PF00561"/>
    </source>
</evidence>
<evidence type="ECO:0000313" key="2">
    <source>
        <dbReference type="EMBL" id="MEI5909669.1"/>
    </source>
</evidence>